<dbReference type="AlphaFoldDB" id="A0A0E3ZW82"/>
<gene>
    <name evidence="2" type="ORF">SD10_12225</name>
</gene>
<evidence type="ECO:0008006" key="4">
    <source>
        <dbReference type="Google" id="ProtNLM"/>
    </source>
</evidence>
<dbReference type="Proteomes" id="UP000033054">
    <property type="component" value="Chromosome"/>
</dbReference>
<evidence type="ECO:0000313" key="2">
    <source>
        <dbReference type="EMBL" id="AKD55550.1"/>
    </source>
</evidence>
<accession>A0A0E3ZW82</accession>
<evidence type="ECO:0000256" key="1">
    <source>
        <dbReference type="SAM" id="SignalP"/>
    </source>
</evidence>
<dbReference type="RefSeq" id="WP_046574046.1">
    <property type="nucleotide sequence ID" value="NZ_CP010429.1"/>
</dbReference>
<evidence type="ECO:0000313" key="3">
    <source>
        <dbReference type="Proteomes" id="UP000033054"/>
    </source>
</evidence>
<organism evidence="2 3">
    <name type="scientific">Spirosoma radiotolerans</name>
    <dbReference type="NCBI Taxonomy" id="1379870"/>
    <lineage>
        <taxon>Bacteria</taxon>
        <taxon>Pseudomonadati</taxon>
        <taxon>Bacteroidota</taxon>
        <taxon>Cytophagia</taxon>
        <taxon>Cytophagales</taxon>
        <taxon>Cytophagaceae</taxon>
        <taxon>Spirosoma</taxon>
    </lineage>
</organism>
<sequence length="121" mass="13578">MTRLILYLVIGSFFSSCAYTKNWQGTSNAQVAQAEFKELTGKQVFVMHVPNNDTYLAYRFKETDGELKASIRSTSAFIVNKTIDFSEENAVHLVNQKGAEYKVTLKGKHASGAFDVRFLKA</sequence>
<keyword evidence="3" id="KW-1185">Reference proteome</keyword>
<dbReference type="EMBL" id="CP010429">
    <property type="protein sequence ID" value="AKD55550.1"/>
    <property type="molecule type" value="Genomic_DNA"/>
</dbReference>
<reference evidence="2 3" key="1">
    <citation type="journal article" date="2014" name="Curr. Microbiol.">
        <title>Spirosoma radiotolerans sp. nov., a gamma-radiation-resistant bacterium isolated from gamma ray-irradiated soil.</title>
        <authorList>
            <person name="Lee J.J."/>
            <person name="Srinivasan S."/>
            <person name="Lim S."/>
            <person name="Joe M."/>
            <person name="Im S."/>
            <person name="Bae S.I."/>
            <person name="Park K.R."/>
            <person name="Han J.H."/>
            <person name="Park S.H."/>
            <person name="Joo B.M."/>
            <person name="Park S.J."/>
            <person name="Kim M.K."/>
        </authorList>
    </citation>
    <scope>NUCLEOTIDE SEQUENCE [LARGE SCALE GENOMIC DNA]</scope>
    <source>
        <strain evidence="2 3">DG5A</strain>
    </source>
</reference>
<name>A0A0E3ZW82_9BACT</name>
<proteinExistence type="predicted"/>
<dbReference type="PATRIC" id="fig|1379870.5.peg.2655"/>
<protein>
    <recommendedName>
        <fullName evidence="4">Lipoprotein</fullName>
    </recommendedName>
</protein>
<keyword evidence="1" id="KW-0732">Signal</keyword>
<dbReference type="PROSITE" id="PS51257">
    <property type="entry name" value="PROKAR_LIPOPROTEIN"/>
    <property type="match status" value="1"/>
</dbReference>
<feature type="chain" id="PRO_5002417352" description="Lipoprotein" evidence="1">
    <location>
        <begin position="19"/>
        <end position="121"/>
    </location>
</feature>
<dbReference type="HOGENOM" id="CLU_2036579_0_0_10"/>
<dbReference type="KEGG" id="srd:SD10_12225"/>
<feature type="signal peptide" evidence="1">
    <location>
        <begin position="1"/>
        <end position="18"/>
    </location>
</feature>
<dbReference type="OrthoDB" id="961753at2"/>